<dbReference type="Proteomes" id="UP000224915">
    <property type="component" value="Unassembled WGS sequence"/>
</dbReference>
<dbReference type="OrthoDB" id="3326149at2"/>
<feature type="transmembrane region" description="Helical" evidence="1">
    <location>
        <begin position="416"/>
        <end position="439"/>
    </location>
</feature>
<evidence type="ECO:0000313" key="4">
    <source>
        <dbReference type="Proteomes" id="UP000224915"/>
    </source>
</evidence>
<sequence>MTYTRVTIRGSRRKADVTVPSEESVGTLMPALLDLLQEPSRGGEAMVISDLAGSALDPDLTWQEQGIRPGALLQVTTVDDAPQAPEVIAVTDVLADRLAHRRDAWNPGYTAAGIRLGVAVMGFLIARLLTSRPELLAGASGAPSAWTIVSLLAGGGVVLGAVVNRRGLPGPGGALIALGFGASLPLAGLLGGGDLVSVSVWAAALGWLVLAVGLGLGRGSTSALIGGGLGTAVSALLLVALACGVQPATIAVIGGILAIGALGLLPGIALALSGLTGYDERAMGGAVVPGADVVRSVGSAFATLTWTTVAVALVAAEAMVVLVLTGRGWHMGLAVALAVVTALRARTFALAASRAALLAATAAPVIAWVAASSAGVTERMIAAGLAVLLLLVWSAARPSDVVQARLRRLGDVAELLAMLATVPLALAALGVFSDLLQVFA</sequence>
<protein>
    <submittedName>
        <fullName evidence="3">Type VII secretion system (Wss) protein YukD</fullName>
    </submittedName>
</protein>
<dbReference type="EMBL" id="PDJD01000001">
    <property type="protein sequence ID" value="PFG21009.1"/>
    <property type="molecule type" value="Genomic_DNA"/>
</dbReference>
<dbReference type="Pfam" id="PF08817">
    <property type="entry name" value="YukD"/>
    <property type="match status" value="1"/>
</dbReference>
<feature type="transmembrane region" description="Helical" evidence="1">
    <location>
        <begin position="223"/>
        <end position="242"/>
    </location>
</feature>
<name>A0A2A9D579_9MICO</name>
<comment type="caution">
    <text evidence="3">The sequence shown here is derived from an EMBL/GenBank/DDBJ whole genome shotgun (WGS) entry which is preliminary data.</text>
</comment>
<keyword evidence="1" id="KW-1133">Transmembrane helix</keyword>
<gene>
    <name evidence="3" type="ORF">ATL40_2628</name>
</gene>
<feature type="transmembrane region" description="Helical" evidence="1">
    <location>
        <begin position="145"/>
        <end position="163"/>
    </location>
</feature>
<organism evidence="3 4">
    <name type="scientific">Serinibacter salmoneus</name>
    <dbReference type="NCBI Taxonomy" id="556530"/>
    <lineage>
        <taxon>Bacteria</taxon>
        <taxon>Bacillati</taxon>
        <taxon>Actinomycetota</taxon>
        <taxon>Actinomycetes</taxon>
        <taxon>Micrococcales</taxon>
        <taxon>Beutenbergiaceae</taxon>
        <taxon>Serinibacter</taxon>
    </lineage>
</organism>
<dbReference type="AlphaFoldDB" id="A0A2A9D579"/>
<keyword evidence="4" id="KW-1185">Reference proteome</keyword>
<feature type="transmembrane region" description="Helical" evidence="1">
    <location>
        <begin position="293"/>
        <end position="315"/>
    </location>
</feature>
<feature type="transmembrane region" description="Helical" evidence="1">
    <location>
        <begin position="175"/>
        <end position="192"/>
    </location>
</feature>
<feature type="domain" description="EccD-like transmembrane" evidence="2">
    <location>
        <begin position="113"/>
        <end position="434"/>
    </location>
</feature>
<proteinExistence type="predicted"/>
<dbReference type="InterPro" id="IPR044049">
    <property type="entry name" value="EccD_transm"/>
</dbReference>
<reference evidence="3 4" key="1">
    <citation type="submission" date="2017-10" db="EMBL/GenBank/DDBJ databases">
        <title>Sequencing the genomes of 1000 actinobacteria strains.</title>
        <authorList>
            <person name="Klenk H.-P."/>
        </authorList>
    </citation>
    <scope>NUCLEOTIDE SEQUENCE [LARGE SCALE GENOMIC DNA]</scope>
    <source>
        <strain evidence="3 4">DSM 21801</strain>
    </source>
</reference>
<keyword evidence="1" id="KW-0812">Transmembrane</keyword>
<evidence type="ECO:0000259" key="2">
    <source>
        <dbReference type="Pfam" id="PF19053"/>
    </source>
</evidence>
<feature type="transmembrane region" description="Helical" evidence="1">
    <location>
        <begin position="248"/>
        <end position="272"/>
    </location>
</feature>
<dbReference type="Gene3D" id="3.10.20.90">
    <property type="entry name" value="Phosphatidylinositol 3-kinase Catalytic Subunit, Chain A, domain 1"/>
    <property type="match status" value="1"/>
</dbReference>
<evidence type="ECO:0000256" key="1">
    <source>
        <dbReference type="SAM" id="Phobius"/>
    </source>
</evidence>
<feature type="transmembrane region" description="Helical" evidence="1">
    <location>
        <begin position="107"/>
        <end position="125"/>
    </location>
</feature>
<accession>A0A2A9D579</accession>
<feature type="transmembrane region" description="Helical" evidence="1">
    <location>
        <begin position="380"/>
        <end position="396"/>
    </location>
</feature>
<feature type="transmembrane region" description="Helical" evidence="1">
    <location>
        <begin position="355"/>
        <end position="374"/>
    </location>
</feature>
<dbReference type="RefSeq" id="WP_098469909.1">
    <property type="nucleotide sequence ID" value="NZ_PDJD01000001.1"/>
</dbReference>
<keyword evidence="1" id="KW-0472">Membrane</keyword>
<dbReference type="Pfam" id="PF19053">
    <property type="entry name" value="EccD"/>
    <property type="match status" value="1"/>
</dbReference>
<feature type="transmembrane region" description="Helical" evidence="1">
    <location>
        <begin position="198"/>
        <end position="216"/>
    </location>
</feature>
<feature type="transmembrane region" description="Helical" evidence="1">
    <location>
        <begin position="321"/>
        <end position="343"/>
    </location>
</feature>
<evidence type="ECO:0000313" key="3">
    <source>
        <dbReference type="EMBL" id="PFG21009.1"/>
    </source>
</evidence>
<dbReference type="InterPro" id="IPR024962">
    <property type="entry name" value="YukD-like"/>
</dbReference>